<comment type="caution">
    <text evidence="5">The sequence shown here is derived from an EMBL/GenBank/DDBJ whole genome shotgun (WGS) entry which is preliminary data.</text>
</comment>
<dbReference type="InterPro" id="IPR013131">
    <property type="entry name" value="Mannitol_DH_N"/>
</dbReference>
<keyword evidence="2" id="KW-0520">NAD</keyword>
<evidence type="ECO:0000313" key="5">
    <source>
        <dbReference type="EMBL" id="MTW09965.1"/>
    </source>
</evidence>
<feature type="domain" description="Mannitol dehydrogenase N-terminal" evidence="3">
    <location>
        <begin position="4"/>
        <end position="223"/>
    </location>
</feature>
<dbReference type="InterPro" id="IPR036291">
    <property type="entry name" value="NAD(P)-bd_dom_sf"/>
</dbReference>
<gene>
    <name evidence="5" type="ORF">GM658_05075</name>
</gene>
<dbReference type="InterPro" id="IPR013118">
    <property type="entry name" value="Mannitol_DH_C"/>
</dbReference>
<feature type="domain" description="Mannitol dehydrogenase C-terminal" evidence="4">
    <location>
        <begin position="242"/>
        <end position="356"/>
    </location>
</feature>
<evidence type="ECO:0000256" key="2">
    <source>
        <dbReference type="ARBA" id="ARBA00023027"/>
    </source>
</evidence>
<dbReference type="Gene3D" id="1.10.1040.10">
    <property type="entry name" value="N-(1-d-carboxylethyl)-l-norvaline Dehydrogenase, domain 2"/>
    <property type="match status" value="1"/>
</dbReference>
<dbReference type="SUPFAM" id="SSF48179">
    <property type="entry name" value="6-phosphogluconate dehydrogenase C-terminal domain-like"/>
    <property type="match status" value="1"/>
</dbReference>
<dbReference type="InterPro" id="IPR013328">
    <property type="entry name" value="6PGD_dom2"/>
</dbReference>
<dbReference type="RefSeq" id="WP_155452918.1">
    <property type="nucleotide sequence ID" value="NZ_WNKX01000003.1"/>
</dbReference>
<evidence type="ECO:0000259" key="3">
    <source>
        <dbReference type="Pfam" id="PF01232"/>
    </source>
</evidence>
<reference evidence="5 6" key="1">
    <citation type="submission" date="2019-11" db="EMBL/GenBank/DDBJ databases">
        <title>Type strains purchased from KCTC, JCM and DSMZ.</title>
        <authorList>
            <person name="Lu H."/>
        </authorList>
    </citation>
    <scope>NUCLEOTIDE SEQUENCE [LARGE SCALE GENOMIC DNA]</scope>
    <source>
        <strain evidence="5 6">JCM 31587</strain>
    </source>
</reference>
<accession>A0A6L6QCS5</accession>
<evidence type="ECO:0000313" key="6">
    <source>
        <dbReference type="Proteomes" id="UP000472320"/>
    </source>
</evidence>
<dbReference type="GO" id="GO:0016491">
    <property type="term" value="F:oxidoreductase activity"/>
    <property type="evidence" value="ECO:0007669"/>
    <property type="project" value="UniProtKB-KW"/>
</dbReference>
<name>A0A6L6QCS5_9BURK</name>
<keyword evidence="6" id="KW-1185">Reference proteome</keyword>
<evidence type="ECO:0000256" key="1">
    <source>
        <dbReference type="ARBA" id="ARBA00023002"/>
    </source>
</evidence>
<dbReference type="InterPro" id="IPR008927">
    <property type="entry name" value="6-PGluconate_DH-like_C_sf"/>
</dbReference>
<dbReference type="Pfam" id="PF01232">
    <property type="entry name" value="Mannitol_dh"/>
    <property type="match status" value="1"/>
</dbReference>
<dbReference type="SUPFAM" id="SSF51735">
    <property type="entry name" value="NAD(P)-binding Rossmann-fold domains"/>
    <property type="match status" value="1"/>
</dbReference>
<proteinExistence type="predicted"/>
<evidence type="ECO:0000259" key="4">
    <source>
        <dbReference type="Pfam" id="PF08125"/>
    </source>
</evidence>
<dbReference type="PANTHER" id="PTHR30524">
    <property type="entry name" value="MANNITOL-1-PHOSPHATE 5-DEHYDROGENASE"/>
    <property type="match status" value="1"/>
</dbReference>
<dbReference type="OrthoDB" id="9768714at2"/>
<dbReference type="Pfam" id="PF08125">
    <property type="entry name" value="Mannitol_dh_C"/>
    <property type="match status" value="1"/>
</dbReference>
<keyword evidence="1" id="KW-0560">Oxidoreductase</keyword>
<dbReference type="EMBL" id="WNKX01000003">
    <property type="protein sequence ID" value="MTW09965.1"/>
    <property type="molecule type" value="Genomic_DNA"/>
</dbReference>
<dbReference type="AlphaFoldDB" id="A0A6L6QCS5"/>
<organism evidence="5 6">
    <name type="scientific">Massilia eburnea</name>
    <dbReference type="NCBI Taxonomy" id="1776165"/>
    <lineage>
        <taxon>Bacteria</taxon>
        <taxon>Pseudomonadati</taxon>
        <taxon>Pseudomonadota</taxon>
        <taxon>Betaproteobacteria</taxon>
        <taxon>Burkholderiales</taxon>
        <taxon>Oxalobacteraceae</taxon>
        <taxon>Telluria group</taxon>
        <taxon>Massilia</taxon>
    </lineage>
</organism>
<protein>
    <submittedName>
        <fullName evidence="5">Mannitol dehydrogenase family protein</fullName>
    </submittedName>
</protein>
<dbReference type="Gene3D" id="3.40.50.720">
    <property type="entry name" value="NAD(P)-binding Rossmann-like Domain"/>
    <property type="match status" value="1"/>
</dbReference>
<dbReference type="PANTHER" id="PTHR30524:SF0">
    <property type="entry name" value="ALTRONATE OXIDOREDUCTASE-RELATED"/>
    <property type="match status" value="1"/>
</dbReference>
<dbReference type="Proteomes" id="UP000472320">
    <property type="component" value="Unassembled WGS sequence"/>
</dbReference>
<sequence>MHPILQFGTSRFLQAHVDLFISEALEEGQALGRVTVVQTTGSAASARRVAAFRQGGAYPVVIRGWQDGAMIQRELQVASVANALQASQEWPAVVEAAVAAQVIVSNTGDRGYELDSADGAHMLESGLAPQSFPAKLLVLLHARFLRGAARITLMPCELLANNGDALREVVGGLARSWKMDAAFLAWLEGSCVWVNSLVDRIVSQAIEPAGAVAEPYALWAIEAQPGMVLPCTHPHIVVTDRLAPFERRKLLMLNLGHTFLAERWLRDARPAGETVREAMADPALRAELEAVWAEEVLPLFAALGEEVESCAYVAQVRDRFCNPFLEHRLADIAQNHEEKKRRRLQPALELAAELGLRLPQTRLRAAFGREVAA</sequence>